<gene>
    <name evidence="2" type="ORF">EZS28_031065</name>
</gene>
<accession>A0A5J4USL1</accession>
<feature type="compositionally biased region" description="Acidic residues" evidence="1">
    <location>
        <begin position="77"/>
        <end position="97"/>
    </location>
</feature>
<evidence type="ECO:0000256" key="1">
    <source>
        <dbReference type="SAM" id="MobiDB-lite"/>
    </source>
</evidence>
<evidence type="ECO:0000313" key="2">
    <source>
        <dbReference type="EMBL" id="KAA6373408.1"/>
    </source>
</evidence>
<sequence length="118" mass="13704">MKLINSSIRNSLSQLKQNWLLAVISNSEREIKDTDMELISDACLGEPHRFWKPKLEILEGYKNEIDGNDSDQSSSVEESDSCEVEKDQEDEMSDSMQEYDEYLESLMQKDSEQQMMPD</sequence>
<feature type="region of interest" description="Disordered" evidence="1">
    <location>
        <begin position="62"/>
        <end position="97"/>
    </location>
</feature>
<comment type="caution">
    <text evidence="2">The sequence shown here is derived from an EMBL/GenBank/DDBJ whole genome shotgun (WGS) entry which is preliminary data.</text>
</comment>
<proteinExistence type="predicted"/>
<dbReference type="Proteomes" id="UP000324800">
    <property type="component" value="Unassembled WGS sequence"/>
</dbReference>
<dbReference type="EMBL" id="SNRW01012780">
    <property type="protein sequence ID" value="KAA6373408.1"/>
    <property type="molecule type" value="Genomic_DNA"/>
</dbReference>
<protein>
    <submittedName>
        <fullName evidence="2">Uncharacterized protein</fullName>
    </submittedName>
</protein>
<evidence type="ECO:0000313" key="3">
    <source>
        <dbReference type="Proteomes" id="UP000324800"/>
    </source>
</evidence>
<dbReference type="AlphaFoldDB" id="A0A5J4USL1"/>
<organism evidence="2 3">
    <name type="scientific">Streblomastix strix</name>
    <dbReference type="NCBI Taxonomy" id="222440"/>
    <lineage>
        <taxon>Eukaryota</taxon>
        <taxon>Metamonada</taxon>
        <taxon>Preaxostyla</taxon>
        <taxon>Oxymonadida</taxon>
        <taxon>Streblomastigidae</taxon>
        <taxon>Streblomastix</taxon>
    </lineage>
</organism>
<reference evidence="2 3" key="1">
    <citation type="submission" date="2019-03" db="EMBL/GenBank/DDBJ databases">
        <title>Single cell metagenomics reveals metabolic interactions within the superorganism composed of flagellate Streblomastix strix and complex community of Bacteroidetes bacteria on its surface.</title>
        <authorList>
            <person name="Treitli S.C."/>
            <person name="Kolisko M."/>
            <person name="Husnik F."/>
            <person name="Keeling P."/>
            <person name="Hampl V."/>
        </authorList>
    </citation>
    <scope>NUCLEOTIDE SEQUENCE [LARGE SCALE GENOMIC DNA]</scope>
    <source>
        <strain evidence="2">ST1C</strain>
    </source>
</reference>
<name>A0A5J4USL1_9EUKA</name>